<evidence type="ECO:0000256" key="1">
    <source>
        <dbReference type="SAM" id="Phobius"/>
    </source>
</evidence>
<dbReference type="InterPro" id="IPR010718">
    <property type="entry name" value="DUF1294"/>
</dbReference>
<protein>
    <submittedName>
        <fullName evidence="2">Uncharacterized membrane protein YsdA, DUF1294 family</fullName>
    </submittedName>
</protein>
<evidence type="ECO:0000313" key="2">
    <source>
        <dbReference type="EMBL" id="SMC54002.1"/>
    </source>
</evidence>
<dbReference type="RefSeq" id="WP_200809687.1">
    <property type="nucleotide sequence ID" value="NZ_FWXW01000003.1"/>
</dbReference>
<dbReference type="EMBL" id="FWXW01000003">
    <property type="protein sequence ID" value="SMC54002.1"/>
    <property type="molecule type" value="Genomic_DNA"/>
</dbReference>
<proteinExistence type="predicted"/>
<organism evidence="2 3">
    <name type="scientific">Papillibacter cinnamivorans DSM 12816</name>
    <dbReference type="NCBI Taxonomy" id="1122930"/>
    <lineage>
        <taxon>Bacteria</taxon>
        <taxon>Bacillati</taxon>
        <taxon>Bacillota</taxon>
        <taxon>Clostridia</taxon>
        <taxon>Eubacteriales</taxon>
        <taxon>Oscillospiraceae</taxon>
        <taxon>Papillibacter</taxon>
    </lineage>
</organism>
<sequence length="94" mass="10818">MKEFIFENIRIFLIYLAAVNLLAFALMGIDKRKARRSAWRIPERTLFLAAILGGSLGAIAGMQIFRHKTKHWYFQLGMPAIFVAELVALVYFLK</sequence>
<keyword evidence="1" id="KW-0472">Membrane</keyword>
<dbReference type="Pfam" id="PF06961">
    <property type="entry name" value="DUF1294"/>
    <property type="match status" value="1"/>
</dbReference>
<feature type="transmembrane region" description="Helical" evidence="1">
    <location>
        <begin position="72"/>
        <end position="93"/>
    </location>
</feature>
<gene>
    <name evidence="2" type="ORF">SAMN02745168_1362</name>
</gene>
<keyword evidence="3" id="KW-1185">Reference proteome</keyword>
<accession>A0A1W2A0L5</accession>
<keyword evidence="1" id="KW-1133">Transmembrane helix</keyword>
<feature type="transmembrane region" description="Helical" evidence="1">
    <location>
        <begin position="45"/>
        <end position="66"/>
    </location>
</feature>
<reference evidence="2 3" key="1">
    <citation type="submission" date="2017-04" db="EMBL/GenBank/DDBJ databases">
        <authorList>
            <person name="Afonso C.L."/>
            <person name="Miller P.J."/>
            <person name="Scott M.A."/>
            <person name="Spackman E."/>
            <person name="Goraichik I."/>
            <person name="Dimitrov K.M."/>
            <person name="Suarez D.L."/>
            <person name="Swayne D.E."/>
        </authorList>
    </citation>
    <scope>NUCLEOTIDE SEQUENCE [LARGE SCALE GENOMIC DNA]</scope>
    <source>
        <strain evidence="2 3">DSM 12816</strain>
    </source>
</reference>
<evidence type="ECO:0000313" key="3">
    <source>
        <dbReference type="Proteomes" id="UP000192790"/>
    </source>
</evidence>
<name>A0A1W2A0L5_9FIRM</name>
<keyword evidence="1" id="KW-0812">Transmembrane</keyword>
<dbReference type="STRING" id="1122930.SAMN02745168_1362"/>
<feature type="transmembrane region" description="Helical" evidence="1">
    <location>
        <begin position="12"/>
        <end position="29"/>
    </location>
</feature>
<dbReference type="AlphaFoldDB" id="A0A1W2A0L5"/>
<dbReference type="Proteomes" id="UP000192790">
    <property type="component" value="Unassembled WGS sequence"/>
</dbReference>